<reference evidence="2" key="1">
    <citation type="journal article" date="2007" name="Science">
        <title>Draft genome of the filarial nematode parasite Brugia malayi.</title>
        <authorList>
            <person name="Ghedin E."/>
            <person name="Wang S."/>
            <person name="Spiro D."/>
            <person name="Caler E."/>
            <person name="Zhao Q."/>
            <person name="Crabtree J."/>
            <person name="Allen J.E."/>
            <person name="Delcher A.L."/>
            <person name="Guiliano D.B."/>
            <person name="Miranda-Saavedra D."/>
            <person name="Angiuoli S.V."/>
            <person name="Creasy T."/>
            <person name="Amedeo P."/>
            <person name="Haas B."/>
            <person name="El-Sayed N.M."/>
            <person name="Wortman J.R."/>
            <person name="Feldblyum T."/>
            <person name="Tallon L."/>
            <person name="Schatz M."/>
            <person name="Shumway M."/>
            <person name="Koo H."/>
            <person name="Salzberg S.L."/>
            <person name="Schobel S."/>
            <person name="Pertea M."/>
            <person name="Pop M."/>
            <person name="White O."/>
            <person name="Barton G.J."/>
            <person name="Carlow C.K."/>
            <person name="Crawford M.J."/>
            <person name="Daub J."/>
            <person name="Dimmic M.W."/>
            <person name="Estes C.F."/>
            <person name="Foster J.M."/>
            <person name="Ganatra M."/>
            <person name="Gregory W.F."/>
            <person name="Johnson N.M."/>
            <person name="Jin J."/>
            <person name="Komuniecki R."/>
            <person name="Korf I."/>
            <person name="Kumar S."/>
            <person name="Laney S."/>
            <person name="Li B.W."/>
            <person name="Li W."/>
            <person name="Lindblom T.H."/>
            <person name="Lustigman S."/>
            <person name="Ma D."/>
            <person name="Maina C.V."/>
            <person name="Martin D.M."/>
            <person name="McCarter J.P."/>
            <person name="McReynolds L."/>
            <person name="Mitreva M."/>
            <person name="Nutman T.B."/>
            <person name="Parkinson J."/>
            <person name="Peregrin-Alvarez J.M."/>
            <person name="Poole C."/>
            <person name="Ren Q."/>
            <person name="Saunders L."/>
            <person name="Sluder A.E."/>
            <person name="Smith K."/>
            <person name="Stanke M."/>
            <person name="Unnasch T.R."/>
            <person name="Ware J."/>
            <person name="Wei A.D."/>
            <person name="Weil G."/>
            <person name="Williams D.J."/>
            <person name="Zhang Y."/>
            <person name="Williams S.A."/>
            <person name="Fraser-Liggett C."/>
            <person name="Slatko B."/>
            <person name="Blaxter M.L."/>
            <person name="Scott A.L."/>
        </authorList>
    </citation>
    <scope>NUCLEOTIDE SEQUENCE</scope>
    <source>
        <strain evidence="2">FR3</strain>
    </source>
</reference>
<reference evidence="2" key="2">
    <citation type="submission" date="2012-12" db="EMBL/GenBank/DDBJ databases">
        <authorList>
            <consortium name="WormBase Consortium"/>
            <person name="Ghedin E."/>
            <person name="Paulini M."/>
        </authorList>
    </citation>
    <scope>NUCLEOTIDE SEQUENCE</scope>
    <source>
        <strain evidence="2">FR3</strain>
    </source>
</reference>
<keyword evidence="1" id="KW-0812">Transmembrane</keyword>
<organism evidence="2">
    <name type="scientific">Brugia malayi</name>
    <name type="common">Filarial nematode worm</name>
    <dbReference type="NCBI Taxonomy" id="6279"/>
    <lineage>
        <taxon>Eukaryota</taxon>
        <taxon>Metazoa</taxon>
        <taxon>Ecdysozoa</taxon>
        <taxon>Nematoda</taxon>
        <taxon>Chromadorea</taxon>
        <taxon>Rhabditida</taxon>
        <taxon>Spirurina</taxon>
        <taxon>Spiruromorpha</taxon>
        <taxon>Filarioidea</taxon>
        <taxon>Onchocercidae</taxon>
        <taxon>Brugia</taxon>
    </lineage>
</organism>
<evidence type="ECO:0000256" key="1">
    <source>
        <dbReference type="SAM" id="Phobius"/>
    </source>
</evidence>
<gene>
    <name evidence="3" type="primary">bma-npr-29</name>
    <name evidence="2 3" type="ORF">Bm4635</name>
    <name evidence="2" type="ORF">BM_Bm4635</name>
</gene>
<name>A0A1I9G8A1_BRUMA</name>
<dbReference type="EMBL" id="LN862874">
    <property type="protein sequence ID" value="CDQ05820.1"/>
    <property type="molecule type" value="Genomic_DNA"/>
</dbReference>
<keyword evidence="1" id="KW-0472">Membrane</keyword>
<feature type="transmembrane region" description="Helical" evidence="1">
    <location>
        <begin position="39"/>
        <end position="61"/>
    </location>
</feature>
<evidence type="ECO:0000313" key="3">
    <source>
        <dbReference type="WormBase" id="Bm4635a"/>
    </source>
</evidence>
<accession>A0A1I9G8A1</accession>
<protein>
    <submittedName>
        <fullName evidence="2">Bm4635, isoform a</fullName>
    </submittedName>
</protein>
<dbReference type="WormBase" id="Bm4635a">
    <property type="protein sequence ID" value="BM45355"/>
    <property type="gene ID" value="WBGene00224896"/>
    <property type="gene designation" value="Bma-npr-29"/>
</dbReference>
<evidence type="ECO:0000313" key="2">
    <source>
        <dbReference type="EMBL" id="CDQ05820.1"/>
    </source>
</evidence>
<proteinExistence type="predicted"/>
<feature type="transmembrane region" description="Helical" evidence="1">
    <location>
        <begin position="6"/>
        <end position="27"/>
    </location>
</feature>
<dbReference type="AlphaFoldDB" id="A0A1I9G8A1"/>
<keyword evidence="1" id="KW-1133">Transmembrane helix</keyword>
<sequence>MEILVVIASYYIHLLPYISCSAYPVIFTLLNRRIKMARIYWCTLGFNSLSTMLIRHILIYFRLLVIVCYANCTKQVEN</sequence>